<name>A0A9N8ZMZ1_9GLOM</name>
<feature type="region of interest" description="Disordered" evidence="8">
    <location>
        <begin position="1"/>
        <end position="61"/>
    </location>
</feature>
<dbReference type="Pfam" id="PF18121">
    <property type="entry name" value="TFA2_Winged_2"/>
    <property type="match status" value="1"/>
</dbReference>
<dbReference type="PROSITE" id="PS51351">
    <property type="entry name" value="TFIIE_BETA_C"/>
    <property type="match status" value="1"/>
</dbReference>
<dbReference type="AlphaFoldDB" id="A0A9N8ZMZ1"/>
<feature type="compositionally biased region" description="Polar residues" evidence="8">
    <location>
        <begin position="1"/>
        <end position="11"/>
    </location>
</feature>
<evidence type="ECO:0000256" key="7">
    <source>
        <dbReference type="PIRNR" id="PIRNR016398"/>
    </source>
</evidence>
<evidence type="ECO:0000256" key="5">
    <source>
        <dbReference type="ARBA" id="ARBA00023242"/>
    </source>
</evidence>
<dbReference type="Pfam" id="PF02186">
    <property type="entry name" value="TFIIE_beta"/>
    <property type="match status" value="1"/>
</dbReference>
<reference evidence="10" key="1">
    <citation type="submission" date="2021-06" db="EMBL/GenBank/DDBJ databases">
        <authorList>
            <person name="Kallberg Y."/>
            <person name="Tangrot J."/>
            <person name="Rosling A."/>
        </authorList>
    </citation>
    <scope>NUCLEOTIDE SEQUENCE</scope>
    <source>
        <strain evidence="10">BR232B</strain>
    </source>
</reference>
<evidence type="ECO:0000256" key="4">
    <source>
        <dbReference type="ARBA" id="ARBA00023163"/>
    </source>
</evidence>
<dbReference type="OrthoDB" id="3907302at2759"/>
<organism evidence="10 11">
    <name type="scientific">Paraglomus brasilianum</name>
    <dbReference type="NCBI Taxonomy" id="144538"/>
    <lineage>
        <taxon>Eukaryota</taxon>
        <taxon>Fungi</taxon>
        <taxon>Fungi incertae sedis</taxon>
        <taxon>Mucoromycota</taxon>
        <taxon>Glomeromycotina</taxon>
        <taxon>Glomeromycetes</taxon>
        <taxon>Paraglomerales</taxon>
        <taxon>Paraglomeraceae</taxon>
        <taxon>Paraglomus</taxon>
    </lineage>
</organism>
<evidence type="ECO:0000313" key="11">
    <source>
        <dbReference type="Proteomes" id="UP000789739"/>
    </source>
</evidence>
<dbReference type="Proteomes" id="UP000789739">
    <property type="component" value="Unassembled WGS sequence"/>
</dbReference>
<evidence type="ECO:0000259" key="9">
    <source>
        <dbReference type="PROSITE" id="PS51351"/>
    </source>
</evidence>
<proteinExistence type="inferred from homology"/>
<dbReference type="Pfam" id="PF22254">
    <property type="entry name" value="TFA2_E-tether"/>
    <property type="match status" value="1"/>
</dbReference>
<feature type="compositionally biased region" description="Polar residues" evidence="8">
    <location>
        <begin position="23"/>
        <end position="36"/>
    </location>
</feature>
<keyword evidence="2 7" id="KW-0805">Transcription regulation</keyword>
<comment type="subunit">
    <text evidence="7">Tetramer of two alpha and two beta chains.</text>
</comment>
<dbReference type="GO" id="GO:0006367">
    <property type="term" value="P:transcription initiation at RNA polymerase II promoter"/>
    <property type="evidence" value="ECO:0007669"/>
    <property type="project" value="UniProtKB-UniRule"/>
</dbReference>
<protein>
    <recommendedName>
        <fullName evidence="7">Transcription initiation factor IIE subunit beta</fullName>
    </recommendedName>
</protein>
<comment type="caution">
    <text evidence="10">The sequence shown here is derived from an EMBL/GenBank/DDBJ whole genome shotgun (WGS) entry which is preliminary data.</text>
</comment>
<evidence type="ECO:0000256" key="8">
    <source>
        <dbReference type="SAM" id="MobiDB-lite"/>
    </source>
</evidence>
<gene>
    <name evidence="10" type="ORF">PBRASI_LOCUS2612</name>
</gene>
<dbReference type="InterPro" id="IPR016656">
    <property type="entry name" value="TFIIE-bsu"/>
</dbReference>
<dbReference type="GO" id="GO:0005673">
    <property type="term" value="C:transcription factor TFIIE complex"/>
    <property type="evidence" value="ECO:0007669"/>
    <property type="project" value="UniProtKB-UniRule"/>
</dbReference>
<comment type="subcellular location">
    <subcellularLocation>
        <location evidence="1 7">Nucleus</location>
    </subcellularLocation>
</comment>
<dbReference type="InterPro" id="IPR054600">
    <property type="entry name" value="TFA2_E-tether"/>
</dbReference>
<evidence type="ECO:0000256" key="3">
    <source>
        <dbReference type="ARBA" id="ARBA00023125"/>
    </source>
</evidence>
<feature type="domain" description="TFIIE beta" evidence="9">
    <location>
        <begin position="70"/>
        <end position="148"/>
    </location>
</feature>
<comment type="similarity">
    <text evidence="7">Belongs to the TFIIE beta subunit family.</text>
</comment>
<sequence length="263" mass="29843">MSSLAQTAQISEKSRLQPDPRSRVSTTQLLTPQNVSAKAEPSTSSKKKNKKPGEQKRTGYGAWVPGSAIYSQPADTGTVKHTLSQLHKVINFLKERVDSPQSAEDLKSHQIADITTNDELYKLMINNEKIEYDAANGTFKYKPEFMIRSSEDLLQLLYERKDSKPCGMHFKDLADSYVDVTTSIQELEKESRILVIRLMKDNSPRLMFWNDVGENTTMDKEFVDMFHKVKTPDDVDLKVELQKAGLQTMAILENKATGEVIRR</sequence>
<evidence type="ECO:0000313" key="10">
    <source>
        <dbReference type="EMBL" id="CAG8501130.1"/>
    </source>
</evidence>
<dbReference type="InterPro" id="IPR003166">
    <property type="entry name" value="TFIIE_bsu_DNA-bd"/>
</dbReference>
<dbReference type="GO" id="GO:0001097">
    <property type="term" value="F:TFIIH-class transcription factor complex binding"/>
    <property type="evidence" value="ECO:0007669"/>
    <property type="project" value="TreeGrafter"/>
</dbReference>
<dbReference type="GO" id="GO:0003677">
    <property type="term" value="F:DNA binding"/>
    <property type="evidence" value="ECO:0007669"/>
    <property type="project" value="UniProtKB-UniRule"/>
</dbReference>
<keyword evidence="11" id="KW-1185">Reference proteome</keyword>
<comment type="function">
    <text evidence="6 7">Recruits TFIIH to the initiation complex and stimulates the RNA polymerase II C-terminal domain kinase and DNA-dependent ATPase activities of TFIIH. Both TFIIH and TFIIE are required for promoter clearance by RNA polymerase.</text>
</comment>
<dbReference type="EMBL" id="CAJVPI010000209">
    <property type="protein sequence ID" value="CAG8501130.1"/>
    <property type="molecule type" value="Genomic_DNA"/>
</dbReference>
<accession>A0A9N8ZMZ1</accession>
<evidence type="ECO:0000256" key="1">
    <source>
        <dbReference type="ARBA" id="ARBA00004123"/>
    </source>
</evidence>
<evidence type="ECO:0000256" key="6">
    <source>
        <dbReference type="ARBA" id="ARBA00025581"/>
    </source>
</evidence>
<keyword evidence="5 7" id="KW-0539">Nucleus</keyword>
<dbReference type="PANTHER" id="PTHR12716:SF8">
    <property type="entry name" value="TRANSCRIPTION INITIATION FACTOR IIE SUBUNIT BETA"/>
    <property type="match status" value="1"/>
</dbReference>
<dbReference type="PANTHER" id="PTHR12716">
    <property type="entry name" value="TRANSCRIPTION INITIATION FACTOR IIE, BETA SUBUNIT"/>
    <property type="match status" value="1"/>
</dbReference>
<keyword evidence="3 7" id="KW-0238">DNA-binding</keyword>
<keyword evidence="4 7" id="KW-0804">Transcription</keyword>
<evidence type="ECO:0000256" key="2">
    <source>
        <dbReference type="ARBA" id="ARBA00023015"/>
    </source>
</evidence>
<dbReference type="InterPro" id="IPR040501">
    <property type="entry name" value="TFA2_Winged_2"/>
</dbReference>
<feature type="compositionally biased region" description="Basic and acidic residues" evidence="8">
    <location>
        <begin position="12"/>
        <end position="22"/>
    </location>
</feature>
<dbReference type="PIRSF" id="PIRSF016398">
    <property type="entry name" value="TFIIE-beta"/>
    <property type="match status" value="1"/>
</dbReference>